<evidence type="ECO:0000256" key="1">
    <source>
        <dbReference type="SAM" id="MobiDB-lite"/>
    </source>
</evidence>
<dbReference type="RefSeq" id="WP_019679288.1">
    <property type="nucleotide sequence ID" value="NZ_ATAX01000008.1"/>
</dbReference>
<dbReference type="Gene3D" id="2.170.120.30">
    <property type="match status" value="2"/>
</dbReference>
<dbReference type="OrthoDB" id="1816109at2"/>
<dbReference type="InterPro" id="IPR053154">
    <property type="entry name" value="c-di-AMP_regulator"/>
</dbReference>
<dbReference type="Proteomes" id="UP000019365">
    <property type="component" value="Unassembled WGS sequence"/>
</dbReference>
<reference evidence="3 4" key="1">
    <citation type="journal article" date="2014" name="PLoS ONE">
        <title>Rumen cellulosomics: divergent fiber-degrading strategies revealed by comparative genome-wide analysis of six ruminococcal strains.</title>
        <authorList>
            <person name="Dassa B."/>
            <person name="Borovok I."/>
            <person name="Ruimy-Israeli V."/>
            <person name="Lamed R."/>
            <person name="Flint H.J."/>
            <person name="Duncan S.H."/>
            <person name="Henrissat B."/>
            <person name="Coutinho P."/>
            <person name="Morrison M."/>
            <person name="Mosoni P."/>
            <person name="Yeoman C.J."/>
            <person name="White B.A."/>
            <person name="Bayer E.A."/>
        </authorList>
    </citation>
    <scope>NUCLEOTIDE SEQUENCE [LARGE SCALE GENOMIC DNA]</scope>
    <source>
        <strain evidence="3 4">007c</strain>
    </source>
</reference>
<feature type="region of interest" description="Disordered" evidence="1">
    <location>
        <begin position="427"/>
        <end position="450"/>
    </location>
</feature>
<dbReference type="AlphaFoldDB" id="W7V1F3"/>
<proteinExistence type="predicted"/>
<feature type="transmembrane region" description="Helical" evidence="2">
    <location>
        <begin position="16"/>
        <end position="34"/>
    </location>
</feature>
<keyword evidence="2" id="KW-0812">Transmembrane</keyword>
<dbReference type="PANTHER" id="PTHR37804:SF1">
    <property type="entry name" value="CDAA REGULATORY PROTEIN CDAR"/>
    <property type="match status" value="1"/>
</dbReference>
<gene>
    <name evidence="3" type="ORF">RF007C_10810</name>
</gene>
<dbReference type="PATRIC" id="fig|1341157.4.peg.437"/>
<dbReference type="PANTHER" id="PTHR37804">
    <property type="entry name" value="CDAA REGULATORY PROTEIN CDAR"/>
    <property type="match status" value="1"/>
</dbReference>
<evidence type="ECO:0000313" key="4">
    <source>
        <dbReference type="Proteomes" id="UP000019365"/>
    </source>
</evidence>
<sequence length="450" mass="49383">MILNKKKSSINEAKSNLMLLIIAFICAIASWFIIAMTQYPSESKEIKEVPLDVDTSGTSASELSVINNRTDHVRVTLDCSRTDYSRITADTLTAYLDYDNISSAGSKRLTVKLKSNNGAEFSNVKIYPPTVDVELDKIVKLPFTLGAKIQNKTFAEGKAVFDEEIACDPAEVTIKGPSKILDKIDKCYAVSTEKETLDSTVILTSNEFWLYDESGKQINYTENDHLSFEPNNVNIKVPVIDQKTATIKVNITSAPTELDTSCIKFNITPETIVIGTHDNETKLSDTYEISIPLSDLELGYSKNFDISSKLSAKNIINLSGTDKINVTLDNEGLASREMSINNNNIHPTNVPNDGYEYTVITEKLNITLIGPPDTINGITAADLSAEVDLLGVDTSNNPDLFQYDVTVSCPSHNNIWAISQGKVNVQKAPKESTKRQSLPSSSSTVTTTPN</sequence>
<dbReference type="EMBL" id="ATAX01000008">
    <property type="protein sequence ID" value="EWM54820.1"/>
    <property type="molecule type" value="Genomic_DNA"/>
</dbReference>
<dbReference type="eggNOG" id="COG4856">
    <property type="taxonomic scope" value="Bacteria"/>
</dbReference>
<feature type="compositionally biased region" description="Low complexity" evidence="1">
    <location>
        <begin position="440"/>
        <end position="450"/>
    </location>
</feature>
<evidence type="ECO:0000313" key="3">
    <source>
        <dbReference type="EMBL" id="EWM54820.1"/>
    </source>
</evidence>
<organism evidence="3 4">
    <name type="scientific">Ruminococcus flavefaciens 007c</name>
    <dbReference type="NCBI Taxonomy" id="1341157"/>
    <lineage>
        <taxon>Bacteria</taxon>
        <taxon>Bacillati</taxon>
        <taxon>Bacillota</taxon>
        <taxon>Clostridia</taxon>
        <taxon>Eubacteriales</taxon>
        <taxon>Oscillospiraceae</taxon>
        <taxon>Ruminococcus</taxon>
    </lineage>
</organism>
<keyword evidence="2" id="KW-0472">Membrane</keyword>
<evidence type="ECO:0000256" key="2">
    <source>
        <dbReference type="SAM" id="Phobius"/>
    </source>
</evidence>
<accession>W7V1F3</accession>
<evidence type="ECO:0008006" key="5">
    <source>
        <dbReference type="Google" id="ProtNLM"/>
    </source>
</evidence>
<keyword evidence="2" id="KW-1133">Transmembrane helix</keyword>
<name>W7V1F3_RUMFL</name>
<protein>
    <recommendedName>
        <fullName evidence="5">YbbR-like protein</fullName>
    </recommendedName>
</protein>
<keyword evidence="4" id="KW-1185">Reference proteome</keyword>
<comment type="caution">
    <text evidence="3">The sequence shown here is derived from an EMBL/GenBank/DDBJ whole genome shotgun (WGS) entry which is preliminary data.</text>
</comment>